<comment type="subcellular location">
    <subcellularLocation>
        <location evidence="1">Membrane</location>
        <topology evidence="1">Single-pass membrane protein</topology>
    </subcellularLocation>
</comment>
<dbReference type="Pfam" id="PF07645">
    <property type="entry name" value="EGF_CA"/>
    <property type="match status" value="1"/>
</dbReference>
<evidence type="ECO:0000256" key="5">
    <source>
        <dbReference type="ARBA" id="ARBA00022737"/>
    </source>
</evidence>
<dbReference type="GO" id="GO:0005509">
    <property type="term" value="F:calcium ion binding"/>
    <property type="evidence" value="ECO:0007669"/>
    <property type="project" value="InterPro"/>
</dbReference>
<dbReference type="SMART" id="SM00181">
    <property type="entry name" value="EGF"/>
    <property type="match status" value="2"/>
</dbReference>
<evidence type="ECO:0000256" key="11">
    <source>
        <dbReference type="PROSITE-ProRule" id="PRU00076"/>
    </source>
</evidence>
<dbReference type="InterPro" id="IPR036055">
    <property type="entry name" value="LDL_receptor-like_sf"/>
</dbReference>
<dbReference type="SUPFAM" id="SSF57424">
    <property type="entry name" value="LDL receptor-like module"/>
    <property type="match status" value="2"/>
</dbReference>
<comment type="caution">
    <text evidence="14">The sequence shown here is derived from an EMBL/GenBank/DDBJ whole genome shotgun (WGS) entry which is preliminary data.</text>
</comment>
<dbReference type="SMART" id="SM00192">
    <property type="entry name" value="LDLa"/>
    <property type="match status" value="3"/>
</dbReference>
<dbReference type="PRINTS" id="PR00261">
    <property type="entry name" value="LDLRECEPTOR"/>
</dbReference>
<sequence length="234" mass="25686">MHWFCDGERDCVDGSDEQAHCVPVSCSDEEFTCVADHQCIPKKWRCDRTNDCNDLSDEKDCDTAKSCTPEKGYYQCAATDQCFAIKFLCDGTTHCSDGSDEGGLCNETCTPRLCGHECHATPAGPLCYCREGYALDANNETCSDIDECAADPPVCSHYCTNTAGSFWCSCASGYTLQADARRCLPIDASSAILLYSTQSQIMSVSLKTKQQMVIQTHYNHPVDTGIVAFYKTKV</sequence>
<dbReference type="InterPro" id="IPR000742">
    <property type="entry name" value="EGF"/>
</dbReference>
<dbReference type="SMART" id="SM00179">
    <property type="entry name" value="EGF_CA"/>
    <property type="match status" value="2"/>
</dbReference>
<evidence type="ECO:0000256" key="9">
    <source>
        <dbReference type="ARBA" id="ARBA00023170"/>
    </source>
</evidence>
<evidence type="ECO:0000259" key="13">
    <source>
        <dbReference type="PROSITE" id="PS50026"/>
    </source>
</evidence>
<dbReference type="GO" id="GO:0016324">
    <property type="term" value="C:apical plasma membrane"/>
    <property type="evidence" value="ECO:0007669"/>
    <property type="project" value="TreeGrafter"/>
</dbReference>
<dbReference type="InterPro" id="IPR049883">
    <property type="entry name" value="NOTCH1_EGF-like"/>
</dbReference>
<dbReference type="PROSITE" id="PS50026">
    <property type="entry name" value="EGF_3"/>
    <property type="match status" value="1"/>
</dbReference>
<keyword evidence="6" id="KW-1133">Transmembrane helix</keyword>
<dbReference type="SUPFAM" id="SSF57196">
    <property type="entry name" value="EGF/Laminin"/>
    <property type="match status" value="2"/>
</dbReference>
<keyword evidence="10" id="KW-0325">Glycoprotein</keyword>
<dbReference type="CDD" id="cd00112">
    <property type="entry name" value="LDLa"/>
    <property type="match status" value="1"/>
</dbReference>
<dbReference type="AlphaFoldDB" id="A0AAD9P5P0"/>
<feature type="disulfide bond" evidence="12">
    <location>
        <begin position="46"/>
        <end position="61"/>
    </location>
</feature>
<reference evidence="14" key="1">
    <citation type="journal article" date="2023" name="Mol. Biol. Evol.">
        <title>Third-Generation Sequencing Reveals the Adaptive Role of the Epigenome in Three Deep-Sea Polychaetes.</title>
        <authorList>
            <person name="Perez M."/>
            <person name="Aroh O."/>
            <person name="Sun Y."/>
            <person name="Lan Y."/>
            <person name="Juniper S.K."/>
            <person name="Young C.R."/>
            <person name="Angers B."/>
            <person name="Qian P.Y."/>
        </authorList>
    </citation>
    <scope>NUCLEOTIDE SEQUENCE</scope>
    <source>
        <strain evidence="14">R07B-5</strain>
    </source>
</reference>
<keyword evidence="5" id="KW-0677">Repeat</keyword>
<dbReference type="GO" id="GO:0006898">
    <property type="term" value="P:receptor-mediated endocytosis"/>
    <property type="evidence" value="ECO:0007669"/>
    <property type="project" value="TreeGrafter"/>
</dbReference>
<dbReference type="PROSITE" id="PS00010">
    <property type="entry name" value="ASX_HYDROXYL"/>
    <property type="match status" value="1"/>
</dbReference>
<dbReference type="Gene3D" id="2.10.25.10">
    <property type="entry name" value="Laminin"/>
    <property type="match status" value="2"/>
</dbReference>
<dbReference type="InterPro" id="IPR002172">
    <property type="entry name" value="LDrepeatLR_classA_rpt"/>
</dbReference>
<keyword evidence="3" id="KW-0812">Transmembrane</keyword>
<gene>
    <name evidence="14" type="ORF">NP493_127g02017</name>
</gene>
<dbReference type="InterPro" id="IPR018097">
    <property type="entry name" value="EGF_Ca-bd_CS"/>
</dbReference>
<dbReference type="InterPro" id="IPR001881">
    <property type="entry name" value="EGF-like_Ca-bd_dom"/>
</dbReference>
<dbReference type="InterPro" id="IPR051221">
    <property type="entry name" value="LDLR-related"/>
</dbReference>
<keyword evidence="4" id="KW-0732">Signal</keyword>
<keyword evidence="15" id="KW-1185">Reference proteome</keyword>
<evidence type="ECO:0000256" key="8">
    <source>
        <dbReference type="ARBA" id="ARBA00023157"/>
    </source>
</evidence>
<comment type="caution">
    <text evidence="11">Lacks conserved residue(s) required for the propagation of feature annotation.</text>
</comment>
<keyword evidence="7" id="KW-0472">Membrane</keyword>
<protein>
    <recommendedName>
        <fullName evidence="13">EGF-like domain-containing protein</fullName>
    </recommendedName>
</protein>
<feature type="domain" description="EGF-like" evidence="13">
    <location>
        <begin position="144"/>
        <end position="184"/>
    </location>
</feature>
<evidence type="ECO:0000256" key="12">
    <source>
        <dbReference type="PROSITE-ProRule" id="PRU00124"/>
    </source>
</evidence>
<dbReference type="PANTHER" id="PTHR22722">
    <property type="entry name" value="LOW-DENSITY LIPOPROTEIN RECEPTOR-RELATED PROTEIN 2-RELATED"/>
    <property type="match status" value="1"/>
</dbReference>
<dbReference type="PROSITE" id="PS01187">
    <property type="entry name" value="EGF_CA"/>
    <property type="match status" value="1"/>
</dbReference>
<evidence type="ECO:0000256" key="3">
    <source>
        <dbReference type="ARBA" id="ARBA00022692"/>
    </source>
</evidence>
<name>A0AAD9P5P0_RIDPI</name>
<keyword evidence="8 12" id="KW-1015">Disulfide bond</keyword>
<keyword evidence="2 11" id="KW-0245">EGF-like domain</keyword>
<evidence type="ECO:0000256" key="6">
    <source>
        <dbReference type="ARBA" id="ARBA00022989"/>
    </source>
</evidence>
<dbReference type="EMBL" id="JAODUO010000127">
    <property type="protein sequence ID" value="KAK2188605.1"/>
    <property type="molecule type" value="Genomic_DNA"/>
</dbReference>
<dbReference type="GO" id="GO:0042562">
    <property type="term" value="F:hormone binding"/>
    <property type="evidence" value="ECO:0007669"/>
    <property type="project" value="TreeGrafter"/>
</dbReference>
<evidence type="ECO:0000313" key="15">
    <source>
        <dbReference type="Proteomes" id="UP001209878"/>
    </source>
</evidence>
<dbReference type="InterPro" id="IPR000152">
    <property type="entry name" value="EGF-type_Asp/Asn_hydroxyl_site"/>
</dbReference>
<dbReference type="PANTHER" id="PTHR22722:SF14">
    <property type="entry name" value="MEGALIN, ISOFORM A"/>
    <property type="match status" value="1"/>
</dbReference>
<dbReference type="Pfam" id="PF00057">
    <property type="entry name" value="Ldl_recept_a"/>
    <property type="match status" value="2"/>
</dbReference>
<evidence type="ECO:0000256" key="4">
    <source>
        <dbReference type="ARBA" id="ARBA00022729"/>
    </source>
</evidence>
<keyword evidence="9" id="KW-0675">Receptor</keyword>
<proteinExistence type="predicted"/>
<accession>A0AAD9P5P0</accession>
<evidence type="ECO:0000256" key="7">
    <source>
        <dbReference type="ARBA" id="ARBA00023136"/>
    </source>
</evidence>
<evidence type="ECO:0000256" key="1">
    <source>
        <dbReference type="ARBA" id="ARBA00004167"/>
    </source>
</evidence>
<dbReference type="PROSITE" id="PS01209">
    <property type="entry name" value="LDLRA_1"/>
    <property type="match status" value="1"/>
</dbReference>
<dbReference type="Gene3D" id="4.10.400.10">
    <property type="entry name" value="Low-density Lipoprotein Receptor"/>
    <property type="match status" value="3"/>
</dbReference>
<organism evidence="14 15">
    <name type="scientific">Ridgeia piscesae</name>
    <name type="common">Tubeworm</name>
    <dbReference type="NCBI Taxonomy" id="27915"/>
    <lineage>
        <taxon>Eukaryota</taxon>
        <taxon>Metazoa</taxon>
        <taxon>Spiralia</taxon>
        <taxon>Lophotrochozoa</taxon>
        <taxon>Annelida</taxon>
        <taxon>Polychaeta</taxon>
        <taxon>Sedentaria</taxon>
        <taxon>Canalipalpata</taxon>
        <taxon>Sabellida</taxon>
        <taxon>Siboglinidae</taxon>
        <taxon>Ridgeia</taxon>
    </lineage>
</organism>
<dbReference type="PROSITE" id="PS01186">
    <property type="entry name" value="EGF_2"/>
    <property type="match status" value="1"/>
</dbReference>
<dbReference type="Proteomes" id="UP001209878">
    <property type="component" value="Unassembled WGS sequence"/>
</dbReference>
<evidence type="ECO:0000256" key="2">
    <source>
        <dbReference type="ARBA" id="ARBA00022536"/>
    </source>
</evidence>
<dbReference type="PROSITE" id="PS50068">
    <property type="entry name" value="LDLRA_2"/>
    <property type="match status" value="2"/>
</dbReference>
<dbReference type="FunFam" id="2.10.25.10:FF:000010">
    <property type="entry name" value="Pro-epidermal growth factor"/>
    <property type="match status" value="1"/>
</dbReference>
<evidence type="ECO:0000256" key="10">
    <source>
        <dbReference type="ARBA" id="ARBA00023180"/>
    </source>
</evidence>
<dbReference type="GO" id="GO:0043235">
    <property type="term" value="C:receptor complex"/>
    <property type="evidence" value="ECO:0007669"/>
    <property type="project" value="TreeGrafter"/>
</dbReference>
<dbReference type="InterPro" id="IPR023415">
    <property type="entry name" value="LDLR_class-A_CS"/>
</dbReference>
<evidence type="ECO:0000313" key="14">
    <source>
        <dbReference type="EMBL" id="KAK2188605.1"/>
    </source>
</evidence>
<dbReference type="FunFam" id="4.10.400.10:FF:000002">
    <property type="entry name" value="Low-density lipoprotein receptor-related protein 1"/>
    <property type="match status" value="1"/>
</dbReference>